<dbReference type="Proteomes" id="UP000264820">
    <property type="component" value="Unplaced"/>
</dbReference>
<dbReference type="GO" id="GO:0005654">
    <property type="term" value="C:nucleoplasm"/>
    <property type="evidence" value="ECO:0007669"/>
    <property type="project" value="TreeGrafter"/>
</dbReference>
<dbReference type="AlphaFoldDB" id="A0A3Q2YJT3"/>
<dbReference type="RefSeq" id="XP_019750409.1">
    <property type="nucleotide sequence ID" value="XM_019894850.1"/>
</dbReference>
<dbReference type="GO" id="GO:1901222">
    <property type="term" value="P:regulation of non-canonical NF-kappaB signal transduction"/>
    <property type="evidence" value="ECO:0007669"/>
    <property type="project" value="InterPro"/>
</dbReference>
<dbReference type="Gene3D" id="2.60.40.1120">
    <property type="entry name" value="Carboxypeptidase-like, regulatory domain"/>
    <property type="match status" value="1"/>
</dbReference>
<evidence type="ECO:0000256" key="1">
    <source>
        <dbReference type="SAM" id="MobiDB-lite"/>
    </source>
</evidence>
<dbReference type="PANTHER" id="PTHR14330">
    <property type="entry name" value="A-KINASE-INTERACTING PROTEIN 1"/>
    <property type="match status" value="1"/>
</dbReference>
<keyword evidence="3" id="KW-1185">Reference proteome</keyword>
<dbReference type="Ensembl" id="ENSHCOT00000021098.1">
    <property type="protein sequence ID" value="ENSHCOP00000013692.1"/>
    <property type="gene ID" value="ENSHCOG00000016894.1"/>
</dbReference>
<reference evidence="2" key="1">
    <citation type="submission" date="2025-08" db="UniProtKB">
        <authorList>
            <consortium name="Ensembl"/>
        </authorList>
    </citation>
    <scope>IDENTIFICATION</scope>
</reference>
<sequence length="168" mass="18982">MATLASLEHSLRQSARRGREVLERASRRKVDWGELPHTYTPVADEDRAVYSKKTMEELQEAFSTITEFMAETHIHCKRFYDSVGCSQGSNIEKKHVPRYHKHIGATKIESSSQLRQHGRSQGQGPPDDFYMEVAPGLYTISASRPGSQQQTQMIDLDPGDTVSVTFNL</sequence>
<reference evidence="2" key="2">
    <citation type="submission" date="2025-09" db="UniProtKB">
        <authorList>
            <consortium name="Ensembl"/>
        </authorList>
    </citation>
    <scope>IDENTIFICATION</scope>
</reference>
<feature type="region of interest" description="Disordered" evidence="1">
    <location>
        <begin position="108"/>
        <end position="128"/>
    </location>
</feature>
<dbReference type="CTD" id="56672"/>
<dbReference type="PANTHER" id="PTHR14330:SF2">
    <property type="entry name" value="A-KINASE-INTERACTING PROTEIN 1"/>
    <property type="match status" value="1"/>
</dbReference>
<dbReference type="OMA" id="VLQYMNV"/>
<evidence type="ECO:0000313" key="2">
    <source>
        <dbReference type="Ensembl" id="ENSHCOP00000013692.1"/>
    </source>
</evidence>
<dbReference type="GeneID" id="109530894"/>
<feature type="compositionally biased region" description="Polar residues" evidence="1">
    <location>
        <begin position="108"/>
        <end position="123"/>
    </location>
</feature>
<dbReference type="STRING" id="109280.ENSHCOP00000013692"/>
<evidence type="ECO:0000313" key="3">
    <source>
        <dbReference type="Proteomes" id="UP000264820"/>
    </source>
</evidence>
<name>A0A3Q2YJT3_HIPCM</name>
<dbReference type="KEGG" id="hcq:109530894"/>
<proteinExistence type="predicted"/>
<accession>A0A3Q2YJT3</accession>
<dbReference type="RefSeq" id="XP_019750408.1">
    <property type="nucleotide sequence ID" value="XM_019894849.1"/>
</dbReference>
<organism evidence="2 3">
    <name type="scientific">Hippocampus comes</name>
    <name type="common">Tiger tail seahorse</name>
    <dbReference type="NCBI Taxonomy" id="109280"/>
    <lineage>
        <taxon>Eukaryota</taxon>
        <taxon>Metazoa</taxon>
        <taxon>Chordata</taxon>
        <taxon>Craniata</taxon>
        <taxon>Vertebrata</taxon>
        <taxon>Euteleostomi</taxon>
        <taxon>Actinopterygii</taxon>
        <taxon>Neopterygii</taxon>
        <taxon>Teleostei</taxon>
        <taxon>Neoteleostei</taxon>
        <taxon>Acanthomorphata</taxon>
        <taxon>Syngnathiaria</taxon>
        <taxon>Syngnathiformes</taxon>
        <taxon>Syngnathoidei</taxon>
        <taxon>Syngnathidae</taxon>
        <taxon>Hippocampus</taxon>
    </lineage>
</organism>
<protein>
    <submittedName>
        <fullName evidence="2">A kinase (PRKA) interacting protein 1</fullName>
    </submittedName>
</protein>
<dbReference type="InterPro" id="IPR033214">
    <property type="entry name" value="AKIP1"/>
</dbReference>
<dbReference type="GeneTree" id="ENSGT00390000017064"/>
<dbReference type="OrthoDB" id="5945634at2759"/>